<organism evidence="1 2">
    <name type="scientific">Prevotella denticola CRIS 18C-A</name>
    <dbReference type="NCBI Taxonomy" id="944557"/>
    <lineage>
        <taxon>Bacteria</taxon>
        <taxon>Pseudomonadati</taxon>
        <taxon>Bacteroidota</taxon>
        <taxon>Bacteroidia</taxon>
        <taxon>Bacteroidales</taxon>
        <taxon>Prevotellaceae</taxon>
        <taxon>Prevotella</taxon>
    </lineage>
</organism>
<sequence>MIVHERVVPDYAFNGRSIFQGADFDLSVLLSIFVPEYMYTERYKRAACLLLSVFLWGKGTAQQPLRFSMETLHDSLSWLCLLPADRTEREPAGNGRKPAGMKAVARWRLDYPVYRLATGDVDGDGKDEALVGVIKPTRFYPQPARRLFLFKQVNGKIRPMWMGSRLGGILCDFRFVRPYVRTLQSTTDGKYVVADYAWDDFGLTFVRFLTGAVSRKEAAEKFASNEPEEAF</sequence>
<name>F0H3S6_9BACT</name>
<dbReference type="EMBL" id="AEXO01000008">
    <property type="protein sequence ID" value="EGC87478.1"/>
    <property type="molecule type" value="Genomic_DNA"/>
</dbReference>
<keyword evidence="2" id="KW-1185">Reference proteome</keyword>
<dbReference type="AlphaFoldDB" id="F0H3S6"/>
<dbReference type="RefSeq" id="WP_004351434.1">
    <property type="nucleotide sequence ID" value="NZ_AEXO01000008.1"/>
</dbReference>
<protein>
    <recommendedName>
        <fullName evidence="3">FG-GAP repeat protein</fullName>
    </recommendedName>
</protein>
<evidence type="ECO:0000313" key="1">
    <source>
        <dbReference type="EMBL" id="EGC87478.1"/>
    </source>
</evidence>
<dbReference type="Proteomes" id="UP000003155">
    <property type="component" value="Unassembled WGS sequence"/>
</dbReference>
<evidence type="ECO:0000313" key="2">
    <source>
        <dbReference type="Proteomes" id="UP000003155"/>
    </source>
</evidence>
<accession>F0H3S6</accession>
<proteinExistence type="predicted"/>
<gene>
    <name evidence="1" type="ORF">HMPREF9303_2260</name>
</gene>
<reference evidence="1 2" key="1">
    <citation type="submission" date="2011-02" db="EMBL/GenBank/DDBJ databases">
        <authorList>
            <person name="Durkin A.S."/>
            <person name="Madupu R."/>
            <person name="Torralba M."/>
            <person name="Gillis M."/>
            <person name="Methe B."/>
            <person name="Sutton G."/>
            <person name="Nelson K.E."/>
        </authorList>
    </citation>
    <scope>NUCLEOTIDE SEQUENCE [LARGE SCALE GENOMIC DNA]</scope>
    <source>
        <strain evidence="1 2">CRIS 18C-A</strain>
    </source>
</reference>
<comment type="caution">
    <text evidence="1">The sequence shown here is derived from an EMBL/GenBank/DDBJ whole genome shotgun (WGS) entry which is preliminary data.</text>
</comment>
<evidence type="ECO:0008006" key="3">
    <source>
        <dbReference type="Google" id="ProtNLM"/>
    </source>
</evidence>